<keyword evidence="2" id="KW-1185">Reference proteome</keyword>
<dbReference type="InterPro" id="IPR036047">
    <property type="entry name" value="F-box-like_dom_sf"/>
</dbReference>
<reference evidence="2" key="1">
    <citation type="journal article" date="2013" name="Nat. Biotechnol.">
        <title>Draft genome sequence of chickpea (Cicer arietinum) provides a resource for trait improvement.</title>
        <authorList>
            <person name="Varshney R.K."/>
            <person name="Song C."/>
            <person name="Saxena R.K."/>
            <person name="Azam S."/>
            <person name="Yu S."/>
            <person name="Sharpe A.G."/>
            <person name="Cannon S."/>
            <person name="Baek J."/>
            <person name="Rosen B.D."/>
            <person name="Tar'an B."/>
            <person name="Millan T."/>
            <person name="Zhang X."/>
            <person name="Ramsay L.D."/>
            <person name="Iwata A."/>
            <person name="Wang Y."/>
            <person name="Nelson W."/>
            <person name="Farmer A.D."/>
            <person name="Gaur P.M."/>
            <person name="Soderlund C."/>
            <person name="Penmetsa R.V."/>
            <person name="Xu C."/>
            <person name="Bharti A.K."/>
            <person name="He W."/>
            <person name="Winter P."/>
            <person name="Zhao S."/>
            <person name="Hane J.K."/>
            <person name="Carrasquilla-Garcia N."/>
            <person name="Condie J.A."/>
            <person name="Upadhyaya H.D."/>
            <person name="Luo M.C."/>
            <person name="Thudi M."/>
            <person name="Gowda C.L."/>
            <person name="Singh N.P."/>
            <person name="Lichtenzveig J."/>
            <person name="Gali K.K."/>
            <person name="Rubio J."/>
            <person name="Nadarajan N."/>
            <person name="Dolezel J."/>
            <person name="Bansal K.C."/>
            <person name="Xu X."/>
            <person name="Edwards D."/>
            <person name="Zhang G."/>
            <person name="Kahl G."/>
            <person name="Gil J."/>
            <person name="Singh K.B."/>
            <person name="Datta S.K."/>
            <person name="Jackson S.A."/>
            <person name="Wang J."/>
            <person name="Cook D.R."/>
        </authorList>
    </citation>
    <scope>NUCLEOTIDE SEQUENCE [LARGE SCALE GENOMIC DNA]</scope>
    <source>
        <strain evidence="2">cv. CDC Frontier</strain>
    </source>
</reference>
<evidence type="ECO:0000259" key="1">
    <source>
        <dbReference type="PROSITE" id="PS50181"/>
    </source>
</evidence>
<dbReference type="Pfam" id="PF00646">
    <property type="entry name" value="F-box"/>
    <property type="match status" value="1"/>
</dbReference>
<dbReference type="KEGG" id="cam:101493051"/>
<dbReference type="Pfam" id="PF08387">
    <property type="entry name" value="FBD"/>
    <property type="match status" value="1"/>
</dbReference>
<dbReference type="Proteomes" id="UP000087171">
    <property type="component" value="Chromosome Ca2"/>
</dbReference>
<gene>
    <name evidence="3" type="primary">LOC101493051</name>
</gene>
<dbReference type="InterPro" id="IPR032675">
    <property type="entry name" value="LRR_dom_sf"/>
</dbReference>
<dbReference type="AlphaFoldDB" id="A0A1S2XMC6"/>
<dbReference type="Gene3D" id="3.80.10.10">
    <property type="entry name" value="Ribonuclease Inhibitor"/>
    <property type="match status" value="1"/>
</dbReference>
<dbReference type="PANTHER" id="PTHR31900">
    <property type="entry name" value="F-BOX/RNI SUPERFAMILY PROTEIN-RELATED"/>
    <property type="match status" value="1"/>
</dbReference>
<dbReference type="SUPFAM" id="SSF52047">
    <property type="entry name" value="RNI-like"/>
    <property type="match status" value="1"/>
</dbReference>
<dbReference type="SUPFAM" id="SSF81383">
    <property type="entry name" value="F-box domain"/>
    <property type="match status" value="1"/>
</dbReference>
<organism evidence="2 3">
    <name type="scientific">Cicer arietinum</name>
    <name type="common">Chickpea</name>
    <name type="synonym">Garbanzo</name>
    <dbReference type="NCBI Taxonomy" id="3827"/>
    <lineage>
        <taxon>Eukaryota</taxon>
        <taxon>Viridiplantae</taxon>
        <taxon>Streptophyta</taxon>
        <taxon>Embryophyta</taxon>
        <taxon>Tracheophyta</taxon>
        <taxon>Spermatophyta</taxon>
        <taxon>Magnoliopsida</taxon>
        <taxon>eudicotyledons</taxon>
        <taxon>Gunneridae</taxon>
        <taxon>Pentapetalae</taxon>
        <taxon>rosids</taxon>
        <taxon>fabids</taxon>
        <taxon>Fabales</taxon>
        <taxon>Fabaceae</taxon>
        <taxon>Papilionoideae</taxon>
        <taxon>50 kb inversion clade</taxon>
        <taxon>NPAAA clade</taxon>
        <taxon>Hologalegina</taxon>
        <taxon>IRL clade</taxon>
        <taxon>Cicereae</taxon>
        <taxon>Cicer</taxon>
    </lineage>
</organism>
<dbReference type="PaxDb" id="3827-XP_004490493.1"/>
<dbReference type="Pfam" id="PF23622">
    <property type="entry name" value="LRR_At1g61320_AtMIF1"/>
    <property type="match status" value="1"/>
</dbReference>
<reference evidence="3" key="2">
    <citation type="submission" date="2025-08" db="UniProtKB">
        <authorList>
            <consortium name="RefSeq"/>
        </authorList>
    </citation>
    <scope>IDENTIFICATION</scope>
    <source>
        <tissue evidence="3">Etiolated seedlings</tissue>
    </source>
</reference>
<dbReference type="OrthoDB" id="1416519at2759"/>
<accession>A0A1S2XMC6</accession>
<dbReference type="STRING" id="3827.A0A1S2XMC6"/>
<dbReference type="InterPro" id="IPR055357">
    <property type="entry name" value="LRR_At1g61320_AtMIF1"/>
</dbReference>
<proteinExistence type="predicted"/>
<dbReference type="eggNOG" id="ENOG502QVFC">
    <property type="taxonomic scope" value="Eukaryota"/>
</dbReference>
<dbReference type="PANTHER" id="PTHR31900:SF34">
    <property type="entry name" value="EMB|CAB62440.1-RELATED"/>
    <property type="match status" value="1"/>
</dbReference>
<sequence length="584" mass="67766">MGVSIDMLSWLPDSLLSTIVSSLTFKEAVRTSILSKNWVNICKSTTNIEFNELFFVKYDNSLDIIDAQRRAFSDFTKKWIQNCDQSVIEKFSLSLTLPDIYVQLIDRCLTFALSKGVKHLEIDFTYPTWMEDNFYYDIYVAMVELPRYVYAYSGIESLKLYSCNFIASEVVNFHSLKEISLGYMRLRLFAIKALLTNCKKLESLSFYKCWNSDDDFDLKEEYLGLKKLVINRCHFKFNILRINAPNLKVFNYHGLMTLFVIDIRSPGLEKVNLDFSLEHGSQGHGHYLYQFLCQLAPAQVLMVCSYLLQFMGIAFMLNSCPKLEHLTIEMCDRKVLLGYEPMFTVDPDTFWVETAKLYKCVRINLKEVVIKGFKGTKNEFNVINYFVVRARNLKKMSIEILKDEKVATRRQAAELLLMSPKLCALNGGEQESSFNCSHNMVFGNEEVKSMPKSTNCAHMLSLTLFSNTIWYVGVWLNDGEPFIGVNVYAPYDVFVKKRDGWPRLEGLCIESIFHEDAEFLIKGFDVEVDLYEDIEEEFMWFLNDFHGMENGILVANEIVDAARKKNIELILFNVDFDKAYDFEK</sequence>
<evidence type="ECO:0000313" key="3">
    <source>
        <dbReference type="RefSeq" id="XP_004490493.1"/>
    </source>
</evidence>
<dbReference type="GeneID" id="101493051"/>
<protein>
    <submittedName>
        <fullName evidence="3">F-box/LRR-repeat protein At1g56400</fullName>
    </submittedName>
</protein>
<dbReference type="RefSeq" id="XP_004490493.1">
    <property type="nucleotide sequence ID" value="XM_004490436.1"/>
</dbReference>
<name>A0A1S2XMC6_CICAR</name>
<dbReference type="PROSITE" id="PS50181">
    <property type="entry name" value="FBOX"/>
    <property type="match status" value="1"/>
</dbReference>
<dbReference type="InterPro" id="IPR050232">
    <property type="entry name" value="FBL13/AtMIF1-like"/>
</dbReference>
<evidence type="ECO:0000313" key="2">
    <source>
        <dbReference type="Proteomes" id="UP000087171"/>
    </source>
</evidence>
<dbReference type="InterPro" id="IPR001810">
    <property type="entry name" value="F-box_dom"/>
</dbReference>
<feature type="domain" description="F-box" evidence="1">
    <location>
        <begin position="5"/>
        <end position="53"/>
    </location>
</feature>
<dbReference type="InterPro" id="IPR006566">
    <property type="entry name" value="FBD"/>
</dbReference>